<dbReference type="PANTHER" id="PTHR38479:SF2">
    <property type="entry name" value="WINGED HELIX DNA-BINDING DOMAIN-CONTAINING PROTEIN"/>
    <property type="match status" value="1"/>
</dbReference>
<sequence>MAVVKLTADQVLAWRTGRHLLHRPAGMTSVDVVGRLVAVQAQVASAAEQAVAARQADPRPGALAAALADRRLVKTWAMRGTLHLLRVEDAPACLALLAAGRFWEKGSWQRAFVTVARMSAIAEAAAAALNGRMLTREQLSAEIVDRTGDRDLADHLASGWGAVLKPLAWQGLLVHGPNEGNRVTFTRPDTLLPDWPGLPDPDEAAARVVPAWLGAYGPASAETFDQWLSRGGSKRAALRGWFTRLVEAGELAPVTVDDRPAYARAADLDGLAEARPDDVVRLLPAFDQWVLGPGTKDTTIIPTARRAAVSRAAGWISPVVVHRGRVVGTWEARDGEPVVDLWPESGPVPAEPLDAERARLRAYLSGGADSLPAGGGTLPAGGDDA</sequence>
<dbReference type="Proteomes" id="UP000248749">
    <property type="component" value="Unassembled WGS sequence"/>
</dbReference>
<dbReference type="AlphaFoldDB" id="A0A2W2D0F1"/>
<evidence type="ECO:0008006" key="4">
    <source>
        <dbReference type="Google" id="ProtNLM"/>
    </source>
</evidence>
<comment type="caution">
    <text evidence="2">The sequence shown here is derived from an EMBL/GenBank/DDBJ whole genome shotgun (WGS) entry which is preliminary data.</text>
</comment>
<evidence type="ECO:0000313" key="2">
    <source>
        <dbReference type="EMBL" id="PZF99164.1"/>
    </source>
</evidence>
<evidence type="ECO:0000313" key="3">
    <source>
        <dbReference type="Proteomes" id="UP000248749"/>
    </source>
</evidence>
<dbReference type="Pfam" id="PF06224">
    <property type="entry name" value="AlkZ-like"/>
    <property type="match status" value="1"/>
</dbReference>
<feature type="region of interest" description="Disordered" evidence="1">
    <location>
        <begin position="366"/>
        <end position="385"/>
    </location>
</feature>
<evidence type="ECO:0000256" key="1">
    <source>
        <dbReference type="SAM" id="MobiDB-lite"/>
    </source>
</evidence>
<accession>A0A2W2D0F1</accession>
<name>A0A2W2D0F1_9ACTN</name>
<organism evidence="2 3">
    <name type="scientific">Micromonospora deserti</name>
    <dbReference type="NCBI Taxonomy" id="2070366"/>
    <lineage>
        <taxon>Bacteria</taxon>
        <taxon>Bacillati</taxon>
        <taxon>Actinomycetota</taxon>
        <taxon>Actinomycetes</taxon>
        <taxon>Micromonosporales</taxon>
        <taxon>Micromonosporaceae</taxon>
        <taxon>Micromonospora</taxon>
    </lineage>
</organism>
<dbReference type="PANTHER" id="PTHR38479">
    <property type="entry name" value="LMO0824 PROTEIN"/>
    <property type="match status" value="1"/>
</dbReference>
<dbReference type="RefSeq" id="WP_111134285.1">
    <property type="nucleotide sequence ID" value="NZ_POUB01000063.1"/>
</dbReference>
<reference evidence="2 3" key="1">
    <citation type="submission" date="2018-01" db="EMBL/GenBank/DDBJ databases">
        <title>Draft genome sequence of Salinispora sp. 13K206.</title>
        <authorList>
            <person name="Sahin N."/>
            <person name="Saygin H."/>
            <person name="Ay H."/>
        </authorList>
    </citation>
    <scope>NUCLEOTIDE SEQUENCE [LARGE SCALE GENOMIC DNA]</scope>
    <source>
        <strain evidence="2 3">13K206</strain>
    </source>
</reference>
<gene>
    <name evidence="2" type="ORF">C1I99_11915</name>
</gene>
<dbReference type="EMBL" id="POUB01000063">
    <property type="protein sequence ID" value="PZF99164.1"/>
    <property type="molecule type" value="Genomic_DNA"/>
</dbReference>
<proteinExistence type="predicted"/>
<keyword evidence="3" id="KW-1185">Reference proteome</keyword>
<dbReference type="OrthoDB" id="9148135at2"/>
<dbReference type="InterPro" id="IPR009351">
    <property type="entry name" value="AlkZ-like"/>
</dbReference>
<protein>
    <recommendedName>
        <fullName evidence="4">Winged helix DNA-binding domain-containing protein</fullName>
    </recommendedName>
</protein>